<evidence type="ECO:0000313" key="1">
    <source>
        <dbReference type="EMBL" id="GAX47318.1"/>
    </source>
</evidence>
<sequence>MSHLIAFPTVITFDDQEKSDYKYLAYIPDLDGYTQGVSLADAIVMARDYIGTFSLDHPLPEAGQVSFEAEDSDVVTLVDIDPDSYKRELDKTPVKKTLSIPSYLNDAGINEGLNFSQTLADAIRDKLHLV</sequence>
<keyword evidence="2" id="KW-1185">Reference proteome</keyword>
<dbReference type="AlphaFoldDB" id="A0A224WYZ2"/>
<dbReference type="Gene3D" id="3.30.160.250">
    <property type="match status" value="1"/>
</dbReference>
<organism evidence="1 2">
    <name type="scientific">Pseudolactococcus reticulitermitis</name>
    <dbReference type="NCBI Taxonomy" id="2025039"/>
    <lineage>
        <taxon>Bacteria</taxon>
        <taxon>Bacillati</taxon>
        <taxon>Bacillota</taxon>
        <taxon>Bacilli</taxon>
        <taxon>Lactobacillales</taxon>
        <taxon>Streptococcaceae</taxon>
        <taxon>Pseudolactococcus</taxon>
    </lineage>
</organism>
<dbReference type="Proteomes" id="UP000218689">
    <property type="component" value="Unassembled WGS sequence"/>
</dbReference>
<protein>
    <recommendedName>
        <fullName evidence="3">HicB-like antitoxin of toxin-antitoxin system domain-containing protein</fullName>
    </recommendedName>
</protein>
<evidence type="ECO:0000313" key="2">
    <source>
        <dbReference type="Proteomes" id="UP000218689"/>
    </source>
</evidence>
<proteinExistence type="predicted"/>
<comment type="caution">
    <text evidence="1">The sequence shown here is derived from an EMBL/GenBank/DDBJ whole genome shotgun (WGS) entry which is preliminary data.</text>
</comment>
<dbReference type="RefSeq" id="WP_094784376.1">
    <property type="nucleotide sequence ID" value="NZ_BEDT01000002.1"/>
</dbReference>
<dbReference type="OrthoDB" id="5419659at2"/>
<dbReference type="EMBL" id="BEDT01000002">
    <property type="protein sequence ID" value="GAX47318.1"/>
    <property type="molecule type" value="Genomic_DNA"/>
</dbReference>
<accession>A0A224WYZ2</accession>
<name>A0A224WYZ2_9LACT</name>
<gene>
    <name evidence="1" type="ORF">RsY01_917</name>
</gene>
<reference evidence="2" key="1">
    <citation type="submission" date="2017-08" db="EMBL/GenBank/DDBJ databases">
        <title>Draft genome sequence of Lactococcus sp. strain Rs-Y01, isolated from the gut of the lower termite Reticulitermes speratus.</title>
        <authorList>
            <person name="Ohkuma M."/>
            <person name="Yuki M."/>
        </authorList>
    </citation>
    <scope>NUCLEOTIDE SEQUENCE [LARGE SCALE GENOMIC DNA]</scope>
    <source>
        <strain evidence="2">Rs-Y01</strain>
    </source>
</reference>
<evidence type="ECO:0008006" key="3">
    <source>
        <dbReference type="Google" id="ProtNLM"/>
    </source>
</evidence>